<name>A0A7C1GMB5_9CREN</name>
<dbReference type="InterPro" id="IPR033656">
    <property type="entry name" value="HisRS_anticodon"/>
</dbReference>
<evidence type="ECO:0000256" key="1">
    <source>
        <dbReference type="ARBA" id="ARBA00004496"/>
    </source>
</evidence>
<dbReference type="PIRSF" id="PIRSF001549">
    <property type="entry name" value="His-tRNA_synth"/>
    <property type="match status" value="1"/>
</dbReference>
<dbReference type="AlphaFoldDB" id="A0A7C1GMB5"/>
<keyword evidence="6 10" id="KW-0067">ATP-binding</keyword>
<dbReference type="InterPro" id="IPR006195">
    <property type="entry name" value="aa-tRNA-synth_II"/>
</dbReference>
<dbReference type="Pfam" id="PF03129">
    <property type="entry name" value="HGTP_anticodon"/>
    <property type="match status" value="1"/>
</dbReference>
<dbReference type="Pfam" id="PF13393">
    <property type="entry name" value="tRNA-synt_His"/>
    <property type="match status" value="1"/>
</dbReference>
<keyword evidence="3 10" id="KW-0963">Cytoplasm</keyword>
<feature type="binding site" evidence="11">
    <location>
        <begin position="268"/>
        <end position="269"/>
    </location>
    <ligand>
        <name>L-histidine</name>
        <dbReference type="ChEBI" id="CHEBI:57595"/>
    </ligand>
</feature>
<gene>
    <name evidence="10" type="primary">hisS</name>
    <name evidence="13" type="ORF">ENN26_10445</name>
</gene>
<feature type="binding site" evidence="11">
    <location>
        <position position="128"/>
    </location>
    <ligand>
        <name>L-histidine</name>
        <dbReference type="ChEBI" id="CHEBI:57595"/>
    </ligand>
</feature>
<dbReference type="InterPro" id="IPR004516">
    <property type="entry name" value="HisRS/HisZ"/>
</dbReference>
<dbReference type="InterPro" id="IPR004154">
    <property type="entry name" value="Anticodon-bd"/>
</dbReference>
<dbReference type="SUPFAM" id="SSF55681">
    <property type="entry name" value="Class II aaRS and biotin synthetases"/>
    <property type="match status" value="1"/>
</dbReference>
<evidence type="ECO:0000256" key="10">
    <source>
        <dbReference type="HAMAP-Rule" id="MF_00127"/>
    </source>
</evidence>
<comment type="similarity">
    <text evidence="2 10">Belongs to the class-II aminoacyl-tRNA synthetase family.</text>
</comment>
<dbReference type="PANTHER" id="PTHR43707">
    <property type="entry name" value="HISTIDYL-TRNA SYNTHETASE"/>
    <property type="match status" value="1"/>
</dbReference>
<evidence type="ECO:0000256" key="6">
    <source>
        <dbReference type="ARBA" id="ARBA00022840"/>
    </source>
</evidence>
<organism evidence="13">
    <name type="scientific">Thermofilum adornatum</name>
    <dbReference type="NCBI Taxonomy" id="1365176"/>
    <lineage>
        <taxon>Archaea</taxon>
        <taxon>Thermoproteota</taxon>
        <taxon>Thermoprotei</taxon>
        <taxon>Thermofilales</taxon>
        <taxon>Thermofilaceae</taxon>
        <taxon>Thermofilum</taxon>
    </lineage>
</organism>
<dbReference type="InterPro" id="IPR004517">
    <property type="entry name" value="HisZ"/>
</dbReference>
<comment type="catalytic activity">
    <reaction evidence="9 10">
        <text>tRNA(His) + L-histidine + ATP = L-histidyl-tRNA(His) + AMP + diphosphate + H(+)</text>
        <dbReference type="Rhea" id="RHEA:17313"/>
        <dbReference type="Rhea" id="RHEA-COMP:9665"/>
        <dbReference type="Rhea" id="RHEA-COMP:9689"/>
        <dbReference type="ChEBI" id="CHEBI:15378"/>
        <dbReference type="ChEBI" id="CHEBI:30616"/>
        <dbReference type="ChEBI" id="CHEBI:33019"/>
        <dbReference type="ChEBI" id="CHEBI:57595"/>
        <dbReference type="ChEBI" id="CHEBI:78442"/>
        <dbReference type="ChEBI" id="CHEBI:78527"/>
        <dbReference type="ChEBI" id="CHEBI:456215"/>
        <dbReference type="EC" id="6.1.1.21"/>
    </reaction>
</comment>
<dbReference type="EMBL" id="DSAY01000199">
    <property type="protein sequence ID" value="HDP16170.1"/>
    <property type="molecule type" value="Genomic_DNA"/>
</dbReference>
<dbReference type="EC" id="6.1.1.21" evidence="10"/>
<dbReference type="InterPro" id="IPR045864">
    <property type="entry name" value="aa-tRNA-synth_II/BPL/LPL"/>
</dbReference>
<evidence type="ECO:0000256" key="4">
    <source>
        <dbReference type="ARBA" id="ARBA00022598"/>
    </source>
</evidence>
<dbReference type="SUPFAM" id="SSF52954">
    <property type="entry name" value="Class II aaRS ABD-related"/>
    <property type="match status" value="1"/>
</dbReference>
<evidence type="ECO:0000256" key="7">
    <source>
        <dbReference type="ARBA" id="ARBA00022917"/>
    </source>
</evidence>
<reference evidence="13" key="1">
    <citation type="journal article" date="2020" name="mSystems">
        <title>Genome- and Community-Level Interaction Insights into Carbon Utilization and Element Cycling Functions of Hydrothermarchaeota in Hydrothermal Sediment.</title>
        <authorList>
            <person name="Zhou Z."/>
            <person name="Liu Y."/>
            <person name="Xu W."/>
            <person name="Pan J."/>
            <person name="Luo Z.H."/>
            <person name="Li M."/>
        </authorList>
    </citation>
    <scope>NUCLEOTIDE SEQUENCE [LARGE SCALE GENOMIC DNA]</scope>
    <source>
        <strain evidence="13">SpSt-116</strain>
    </source>
</reference>
<evidence type="ECO:0000256" key="2">
    <source>
        <dbReference type="ARBA" id="ARBA00008226"/>
    </source>
</evidence>
<keyword evidence="8 10" id="KW-0030">Aminoacyl-tRNA synthetase</keyword>
<dbReference type="InterPro" id="IPR041715">
    <property type="entry name" value="HisRS-like_core"/>
</dbReference>
<protein>
    <recommendedName>
        <fullName evidence="10">Histidine--tRNA ligase</fullName>
        <ecNumber evidence="10">6.1.1.21</ecNumber>
    </recommendedName>
    <alternativeName>
        <fullName evidence="10">Histidyl-tRNA synthetase</fullName>
        <shortName evidence="10">HisRS</shortName>
    </alternativeName>
</protein>
<feature type="binding site" evidence="11">
    <location>
        <begin position="81"/>
        <end position="83"/>
    </location>
    <ligand>
        <name>L-histidine</name>
        <dbReference type="ChEBI" id="CHEBI:57595"/>
    </ligand>
</feature>
<dbReference type="NCBIfam" id="TIGR00442">
    <property type="entry name" value="hisS"/>
    <property type="match status" value="1"/>
</dbReference>
<keyword evidence="7 10" id="KW-0648">Protein biosynthesis</keyword>
<dbReference type="HAMAP" id="MF_00125">
    <property type="entry name" value="HisZ"/>
    <property type="match status" value="1"/>
</dbReference>
<dbReference type="CDD" id="cd00773">
    <property type="entry name" value="HisRS-like_core"/>
    <property type="match status" value="1"/>
</dbReference>
<dbReference type="InterPro" id="IPR036621">
    <property type="entry name" value="Anticodon-bd_dom_sf"/>
</dbReference>
<evidence type="ECO:0000313" key="13">
    <source>
        <dbReference type="EMBL" id="HDP16170.1"/>
    </source>
</evidence>
<keyword evidence="4 10" id="KW-0436">Ligase</keyword>
<dbReference type="Gene3D" id="3.40.50.800">
    <property type="entry name" value="Anticodon-binding domain"/>
    <property type="match status" value="1"/>
</dbReference>
<sequence length="429" mass="48225">MGGMLLQSPRGTRDWLPEEAYAKRLVSEKIRKVFESYGYGEIITPAFEYLELLKAKAGEEVVNQIYYFKDKAGRELGLRFEMTTPIARIVASKPDLAKPIRFYYIQPVWRYEEPQRGRLREFWQAGIELFGVAGPEGDAEVVAVTYDALTESGVQEFEISVNDRRVVEDILLSNSVAQERLADALRILDKLDKLGESYIIDEFEKIGVAREKSSQMLIKLKESRLDIELSTPEGKQGLDHLSRVVDLLKSVYGVNVKVDYLIVRGLGYYTGFVFEVKPKTSSDVGSIAGGGRYDDLVSTLGGPKLPATGMAIGVDRLLEVLKLQGKPTITYNEVDVYIIPLAKKQETVAKAVEIAKKLRREGLKVIVEGTDRSLTKALEYASKKGSRFVIIIGEKELSSGTLTLRDMKEWVEHKLQEEKALEMIINSRT</sequence>
<dbReference type="GO" id="GO:0005524">
    <property type="term" value="F:ATP binding"/>
    <property type="evidence" value="ECO:0007669"/>
    <property type="project" value="UniProtKB-UniRule"/>
</dbReference>
<evidence type="ECO:0000256" key="5">
    <source>
        <dbReference type="ARBA" id="ARBA00022741"/>
    </source>
</evidence>
<evidence type="ECO:0000259" key="12">
    <source>
        <dbReference type="PROSITE" id="PS50862"/>
    </source>
</evidence>
<dbReference type="PROSITE" id="PS50862">
    <property type="entry name" value="AA_TRNA_LIGASE_II"/>
    <property type="match status" value="1"/>
</dbReference>
<dbReference type="PANTHER" id="PTHR43707:SF1">
    <property type="entry name" value="HISTIDINE--TRNA LIGASE, MITOCHONDRIAL-RELATED"/>
    <property type="match status" value="1"/>
</dbReference>
<dbReference type="GO" id="GO:0005737">
    <property type="term" value="C:cytoplasm"/>
    <property type="evidence" value="ECO:0007669"/>
    <property type="project" value="UniProtKB-SubCell"/>
</dbReference>
<evidence type="ECO:0000256" key="9">
    <source>
        <dbReference type="ARBA" id="ARBA00047639"/>
    </source>
</evidence>
<comment type="caution">
    <text evidence="13">The sequence shown here is derived from an EMBL/GenBank/DDBJ whole genome shotgun (WGS) entry which is preliminary data.</text>
</comment>
<keyword evidence="5 10" id="KW-0547">Nucleotide-binding</keyword>
<dbReference type="GO" id="GO:0004821">
    <property type="term" value="F:histidine-tRNA ligase activity"/>
    <property type="evidence" value="ECO:0007669"/>
    <property type="project" value="UniProtKB-UniRule"/>
</dbReference>
<evidence type="ECO:0000256" key="8">
    <source>
        <dbReference type="ARBA" id="ARBA00023146"/>
    </source>
</evidence>
<evidence type="ECO:0000256" key="11">
    <source>
        <dbReference type="PIRSR" id="PIRSR001549-1"/>
    </source>
</evidence>
<feature type="binding site" evidence="11">
    <location>
        <position position="124"/>
    </location>
    <ligand>
        <name>L-histidine</name>
        <dbReference type="ChEBI" id="CHEBI:57595"/>
    </ligand>
</feature>
<feature type="binding site" evidence="11">
    <location>
        <position position="110"/>
    </location>
    <ligand>
        <name>L-histidine</name>
        <dbReference type="ChEBI" id="CHEBI:57595"/>
    </ligand>
</feature>
<accession>A0A7C1GMB5</accession>
<feature type="domain" description="Aminoacyl-transfer RNA synthetases class-II family profile" evidence="12">
    <location>
        <begin position="10"/>
        <end position="340"/>
    </location>
</feature>
<dbReference type="HAMAP" id="MF_00127">
    <property type="entry name" value="His_tRNA_synth"/>
    <property type="match status" value="1"/>
</dbReference>
<dbReference type="Gene3D" id="3.30.930.10">
    <property type="entry name" value="Bira Bifunctional Protein, Domain 2"/>
    <property type="match status" value="1"/>
</dbReference>
<dbReference type="CDD" id="cd00859">
    <property type="entry name" value="HisRS_anticodon"/>
    <property type="match status" value="1"/>
</dbReference>
<dbReference type="GO" id="GO:0006427">
    <property type="term" value="P:histidyl-tRNA aminoacylation"/>
    <property type="evidence" value="ECO:0007669"/>
    <property type="project" value="UniProtKB-UniRule"/>
</dbReference>
<dbReference type="InterPro" id="IPR015807">
    <property type="entry name" value="His-tRNA-ligase"/>
</dbReference>
<comment type="subcellular location">
    <subcellularLocation>
        <location evidence="1 10">Cytoplasm</location>
    </subcellularLocation>
</comment>
<dbReference type="GO" id="GO:0000105">
    <property type="term" value="P:L-histidine biosynthetic process"/>
    <property type="evidence" value="ECO:0007669"/>
    <property type="project" value="InterPro"/>
</dbReference>
<evidence type="ECO:0000256" key="3">
    <source>
        <dbReference type="ARBA" id="ARBA00022490"/>
    </source>
</evidence>
<feature type="binding site" evidence="11">
    <location>
        <position position="264"/>
    </location>
    <ligand>
        <name>L-histidine</name>
        <dbReference type="ChEBI" id="CHEBI:57595"/>
    </ligand>
</feature>
<proteinExistence type="inferred from homology"/>